<evidence type="ECO:0000313" key="3">
    <source>
        <dbReference type="Proteomes" id="UP000887566"/>
    </source>
</evidence>
<evidence type="ECO:0000313" key="4">
    <source>
        <dbReference type="WBParaSite" id="PSAMB.scaffold4314size15022.g23978.t1"/>
    </source>
</evidence>
<keyword evidence="3" id="KW-1185">Reference proteome</keyword>
<feature type="signal peptide" evidence="2">
    <location>
        <begin position="1"/>
        <end position="20"/>
    </location>
</feature>
<feature type="region of interest" description="Disordered" evidence="1">
    <location>
        <begin position="296"/>
        <end position="370"/>
    </location>
</feature>
<proteinExistence type="predicted"/>
<feature type="compositionally biased region" description="Polar residues" evidence="1">
    <location>
        <begin position="316"/>
        <end position="330"/>
    </location>
</feature>
<feature type="compositionally biased region" description="Acidic residues" evidence="1">
    <location>
        <begin position="360"/>
        <end position="369"/>
    </location>
</feature>
<feature type="chain" id="PRO_5037769117" evidence="2">
    <location>
        <begin position="21"/>
        <end position="574"/>
    </location>
</feature>
<name>A0A914WMR7_9BILA</name>
<feature type="region of interest" description="Disordered" evidence="1">
    <location>
        <begin position="165"/>
        <end position="190"/>
    </location>
</feature>
<evidence type="ECO:0000256" key="2">
    <source>
        <dbReference type="SAM" id="SignalP"/>
    </source>
</evidence>
<evidence type="ECO:0000256" key="1">
    <source>
        <dbReference type="SAM" id="MobiDB-lite"/>
    </source>
</evidence>
<reference evidence="4" key="1">
    <citation type="submission" date="2022-11" db="UniProtKB">
        <authorList>
            <consortium name="WormBaseParasite"/>
        </authorList>
    </citation>
    <scope>IDENTIFICATION</scope>
</reference>
<organism evidence="3 4">
    <name type="scientific">Plectus sambesii</name>
    <dbReference type="NCBI Taxonomy" id="2011161"/>
    <lineage>
        <taxon>Eukaryota</taxon>
        <taxon>Metazoa</taxon>
        <taxon>Ecdysozoa</taxon>
        <taxon>Nematoda</taxon>
        <taxon>Chromadorea</taxon>
        <taxon>Plectida</taxon>
        <taxon>Plectina</taxon>
        <taxon>Plectoidea</taxon>
        <taxon>Plectidae</taxon>
        <taxon>Plectus</taxon>
    </lineage>
</organism>
<sequence length="574" mass="63295">MRSSLLRLLCFASFAWVVKSQADPAYAVLLQRVISSLPTMIQTQLEGNPEKLEMILSKILGDGLLGKLLSDPIAFAQKVNEIESKDKNAEGGDKDEDGPKKLWSSVIDAAASGRKNVTTTMPPTVATSPVASAQPSLAELSSVVDEKKLAEALLEALKKSITPSPPPTDYLSSVLKPRTDYSSDGSSGEYFVPTRREEFRRAPPSQTYRYGRKYSPSEQQILDEVNRDALLSYANSLRNQQTGQLANQQQYPLDAQASPLAASPLNIESLTPEEAIRVHEILNAYDVKLGRRQSHEYPRTSALVQSEDVDNDEQQPQEPATESASTQTMQKGGRGKSESIPDLTTSEPAETSSIANTTVDAEDSSDESETLASAFRIMEPQLAEIDSECECVPLDLEMMKGDWVQALGNTENVKQIYKGALHMMHENNADFKPTCARFKFESATPGRAKGFQQAKLSWTFKTSDEGKPITLQGVVLSIERRTLQLQLEGPNSYKFNLPVCAQKTGKSEDGTKYSYVVLAETIGKDKCRSAHVLVRNPAAFFHERNEELINFLKSRIEDENMKPVSVVPFGNNCD</sequence>
<dbReference type="WBParaSite" id="PSAMB.scaffold4314size15022.g23978.t1">
    <property type="protein sequence ID" value="PSAMB.scaffold4314size15022.g23978.t1"/>
    <property type="gene ID" value="PSAMB.scaffold4314size15022.g23978"/>
</dbReference>
<keyword evidence="2" id="KW-0732">Signal</keyword>
<protein>
    <submittedName>
        <fullName evidence="4">Uncharacterized protein</fullName>
    </submittedName>
</protein>
<dbReference type="AlphaFoldDB" id="A0A914WMR7"/>
<accession>A0A914WMR7</accession>
<dbReference type="Proteomes" id="UP000887566">
    <property type="component" value="Unplaced"/>
</dbReference>
<feature type="compositionally biased region" description="Polar residues" evidence="1">
    <location>
        <begin position="342"/>
        <end position="359"/>
    </location>
</feature>